<feature type="region of interest" description="Disordered" evidence="1">
    <location>
        <begin position="124"/>
        <end position="165"/>
    </location>
</feature>
<reference evidence="2 3" key="1">
    <citation type="journal article" date="2024" name="J Genomics">
        <title>Draft genome sequencing and assembly of Favolaschia claudopus CIRM-BRFM 2984 isolated from oak limbs.</title>
        <authorList>
            <person name="Navarro D."/>
            <person name="Drula E."/>
            <person name="Chaduli D."/>
            <person name="Cazenave R."/>
            <person name="Ahrendt S."/>
            <person name="Wang J."/>
            <person name="Lipzen A."/>
            <person name="Daum C."/>
            <person name="Barry K."/>
            <person name="Grigoriev I.V."/>
            <person name="Favel A."/>
            <person name="Rosso M.N."/>
            <person name="Martin F."/>
        </authorList>
    </citation>
    <scope>NUCLEOTIDE SEQUENCE [LARGE SCALE GENOMIC DNA]</scope>
    <source>
        <strain evidence="2 3">CIRM-BRFM 2984</strain>
    </source>
</reference>
<dbReference type="Proteomes" id="UP001362999">
    <property type="component" value="Unassembled WGS sequence"/>
</dbReference>
<evidence type="ECO:0000313" key="3">
    <source>
        <dbReference type="Proteomes" id="UP001362999"/>
    </source>
</evidence>
<protein>
    <submittedName>
        <fullName evidence="2">Uncharacterized protein</fullName>
    </submittedName>
</protein>
<dbReference type="EMBL" id="JAWWNJ010000023">
    <property type="protein sequence ID" value="KAK7033342.1"/>
    <property type="molecule type" value="Genomic_DNA"/>
</dbReference>
<evidence type="ECO:0000313" key="2">
    <source>
        <dbReference type="EMBL" id="KAK7033342.1"/>
    </source>
</evidence>
<dbReference type="AlphaFoldDB" id="A0AAW0C1R9"/>
<gene>
    <name evidence="2" type="ORF">R3P38DRAFT_2922136</name>
</gene>
<proteinExistence type="predicted"/>
<evidence type="ECO:0000256" key="1">
    <source>
        <dbReference type="SAM" id="MobiDB-lite"/>
    </source>
</evidence>
<feature type="compositionally biased region" description="Pro residues" evidence="1">
    <location>
        <begin position="129"/>
        <end position="140"/>
    </location>
</feature>
<comment type="caution">
    <text evidence="2">The sequence shown here is derived from an EMBL/GenBank/DDBJ whole genome shotgun (WGS) entry which is preliminary data.</text>
</comment>
<sequence>MPRLNKKQQAFAKELALELYKLEALAEDHCTIIQQADPNQVAEAYARCAVGRPPVGALPPRDQEQAAIAQAERDLKVPATTLDERIVAVSTAMFLSRIKLILGAENNIDMLAEVATLRHAHHQKNLENHPPPQHLPPATVPAPAAHAEQDPESDNPDALPASALHSRDFRNAARLPLKRADINKYRRNPDSLLDASQIFVSKTSGDFYQVSSIVSTRGGKLFYLTYADEGSEGVSSSSEDFFSLLSDSCKVQV</sequence>
<name>A0AAW0C1R9_9AGAR</name>
<keyword evidence="3" id="KW-1185">Reference proteome</keyword>
<organism evidence="2 3">
    <name type="scientific">Favolaschia claudopus</name>
    <dbReference type="NCBI Taxonomy" id="2862362"/>
    <lineage>
        <taxon>Eukaryota</taxon>
        <taxon>Fungi</taxon>
        <taxon>Dikarya</taxon>
        <taxon>Basidiomycota</taxon>
        <taxon>Agaricomycotina</taxon>
        <taxon>Agaricomycetes</taxon>
        <taxon>Agaricomycetidae</taxon>
        <taxon>Agaricales</taxon>
        <taxon>Marasmiineae</taxon>
        <taxon>Mycenaceae</taxon>
        <taxon>Favolaschia</taxon>
    </lineage>
</organism>
<accession>A0AAW0C1R9</accession>